<dbReference type="AlphaFoldDB" id="A0A1I4VJJ8"/>
<protein>
    <submittedName>
        <fullName evidence="1">Uncharacterized protein</fullName>
    </submittedName>
</protein>
<dbReference type="Proteomes" id="UP000199048">
    <property type="component" value="Unassembled WGS sequence"/>
</dbReference>
<sequence>MNLLAIHPRRSAAEQQLATELAQRSRGAGHGNFLFKDTSPALAVLKSAPAPQPVPQTASAKVTTSAEIDLVAALKALVAPLAADIDRLTTKLARPAAPAVAPIPQNTALASVEKRARVSEIAAEEAKKAPQRATAVLSTTGNPASVPIETAAQRRRAAEEREGARKAAAKADAEQVLVTRGGGRVRVLRELDPSLSDAALLALNHVVTKWTANGRRPVPVNGPDLSRALDLPMATAQAAFTELVEKRQITSAANTVGVIQVTPSVGAAGV</sequence>
<organism evidence="1 2">
    <name type="scientific">Methylobacterium pseudosasicola</name>
    <dbReference type="NCBI Taxonomy" id="582667"/>
    <lineage>
        <taxon>Bacteria</taxon>
        <taxon>Pseudomonadati</taxon>
        <taxon>Pseudomonadota</taxon>
        <taxon>Alphaproteobacteria</taxon>
        <taxon>Hyphomicrobiales</taxon>
        <taxon>Methylobacteriaceae</taxon>
        <taxon>Methylobacterium</taxon>
    </lineage>
</organism>
<dbReference type="EMBL" id="FOTK01000104">
    <property type="protein sequence ID" value="SFN01280.1"/>
    <property type="molecule type" value="Genomic_DNA"/>
</dbReference>
<accession>A0A1I4VJJ8</accession>
<name>A0A1I4VJJ8_9HYPH</name>
<evidence type="ECO:0000313" key="1">
    <source>
        <dbReference type="EMBL" id="SFN01280.1"/>
    </source>
</evidence>
<reference evidence="2" key="1">
    <citation type="submission" date="2016-10" db="EMBL/GenBank/DDBJ databases">
        <authorList>
            <person name="Varghese N."/>
            <person name="Submissions S."/>
        </authorList>
    </citation>
    <scope>NUCLEOTIDE SEQUENCE [LARGE SCALE GENOMIC DNA]</scope>
    <source>
        <strain evidence="2">BL36</strain>
    </source>
</reference>
<dbReference type="RefSeq" id="WP_092047569.1">
    <property type="nucleotide sequence ID" value="NZ_FOTK01000104.1"/>
</dbReference>
<gene>
    <name evidence="1" type="ORF">SAMN05192568_11046</name>
</gene>
<dbReference type="STRING" id="582667.SAMN05192568_11046"/>
<evidence type="ECO:0000313" key="2">
    <source>
        <dbReference type="Proteomes" id="UP000199048"/>
    </source>
</evidence>
<keyword evidence="2" id="KW-1185">Reference proteome</keyword>
<proteinExistence type="predicted"/>